<dbReference type="Pfam" id="PF02668">
    <property type="entry name" value="TauD"/>
    <property type="match status" value="1"/>
</dbReference>
<dbReference type="SUPFAM" id="SSF51197">
    <property type="entry name" value="Clavaminate synthase-like"/>
    <property type="match status" value="1"/>
</dbReference>
<accession>A0A917KNW9</accession>
<dbReference type="InterPro" id="IPR003819">
    <property type="entry name" value="TauD/TfdA-like"/>
</dbReference>
<dbReference type="PANTHER" id="PTHR43779">
    <property type="entry name" value="DIOXYGENASE RV0097-RELATED"/>
    <property type="match status" value="1"/>
</dbReference>
<dbReference type="PANTHER" id="PTHR43779:SF3">
    <property type="entry name" value="(3R)-3-[(CARBOXYMETHYL)AMINO]FATTY ACID OXYGENASE_DECARBOXYLASE"/>
    <property type="match status" value="1"/>
</dbReference>
<evidence type="ECO:0000256" key="3">
    <source>
        <dbReference type="ARBA" id="ARBA00022964"/>
    </source>
</evidence>
<gene>
    <name evidence="7" type="primary">tfdA</name>
    <name evidence="7" type="ORF">GCM10011320_32920</name>
</gene>
<keyword evidence="5" id="KW-0408">Iron</keyword>
<name>A0A917KNW9_9PROT</name>
<keyword evidence="4" id="KW-0560">Oxidoreductase</keyword>
<feature type="domain" description="TauD/TfdA-like" evidence="6">
    <location>
        <begin position="5"/>
        <end position="281"/>
    </location>
</feature>
<keyword evidence="8" id="KW-1185">Reference proteome</keyword>
<dbReference type="InterPro" id="IPR051178">
    <property type="entry name" value="TfdA_dioxygenase"/>
</dbReference>
<sequence length="294" mass="33547">MPLTLKPLHPLFVAEATGIDLRKPITPEQAAEVHRAMDQYAVLVLPGQAMDDDQQMAFGRALGPLEETRAVVDAHKHRLKHQQMNDISNIDVDGSLLAADDRRRMFNLGNRLWHSDSSFKATPALYSMLHARVIPPEGGETELADMRAAWDALPDKDKAKVRNLTTWHSLIYSRAQLGFDAYTEEEKKAFAPVPQRLVRRHPGSGRVSLYLSSHIGRVEGMPVPEGMSLIRDLLEHATQREFVYRHQWRQHDLVIWDNRCTLHRARPFEDTTYPRDMRRVTLTDVAPTLEQQAA</sequence>
<protein>
    <submittedName>
        <fullName evidence="7">Alpha-ketoglutarate-dependent 2,4-dichlorophenoxyacetate dioxygenase</fullName>
    </submittedName>
</protein>
<evidence type="ECO:0000313" key="8">
    <source>
        <dbReference type="Proteomes" id="UP000661507"/>
    </source>
</evidence>
<evidence type="ECO:0000256" key="4">
    <source>
        <dbReference type="ARBA" id="ARBA00023002"/>
    </source>
</evidence>
<proteinExistence type="inferred from homology"/>
<dbReference type="RefSeq" id="WP_188968505.1">
    <property type="nucleotide sequence ID" value="NZ_BMKW01000008.1"/>
</dbReference>
<comment type="similarity">
    <text evidence="1">Belongs to the TfdA dioxygenase family.</text>
</comment>
<organism evidence="7 8">
    <name type="scientific">Neoroseomonas lacus</name>
    <dbReference type="NCBI Taxonomy" id="287609"/>
    <lineage>
        <taxon>Bacteria</taxon>
        <taxon>Pseudomonadati</taxon>
        <taxon>Pseudomonadota</taxon>
        <taxon>Alphaproteobacteria</taxon>
        <taxon>Acetobacterales</taxon>
        <taxon>Acetobacteraceae</taxon>
        <taxon>Neoroseomonas</taxon>
    </lineage>
</organism>
<dbReference type="InterPro" id="IPR042098">
    <property type="entry name" value="TauD-like_sf"/>
</dbReference>
<evidence type="ECO:0000256" key="5">
    <source>
        <dbReference type="ARBA" id="ARBA00023004"/>
    </source>
</evidence>
<keyword evidence="3 7" id="KW-0223">Dioxygenase</keyword>
<reference evidence="7" key="2">
    <citation type="submission" date="2020-09" db="EMBL/GenBank/DDBJ databases">
        <authorList>
            <person name="Sun Q."/>
            <person name="Zhou Y."/>
        </authorList>
    </citation>
    <scope>NUCLEOTIDE SEQUENCE</scope>
    <source>
        <strain evidence="7">CGMCC 1.3617</strain>
    </source>
</reference>
<dbReference type="Gene3D" id="3.60.130.10">
    <property type="entry name" value="Clavaminate synthase-like"/>
    <property type="match status" value="1"/>
</dbReference>
<dbReference type="GO" id="GO:0016706">
    <property type="term" value="F:2-oxoglutarate-dependent dioxygenase activity"/>
    <property type="evidence" value="ECO:0007669"/>
    <property type="project" value="UniProtKB-ARBA"/>
</dbReference>
<dbReference type="EMBL" id="BMKW01000008">
    <property type="protein sequence ID" value="GGJ23069.1"/>
    <property type="molecule type" value="Genomic_DNA"/>
</dbReference>
<comment type="caution">
    <text evidence="7">The sequence shown here is derived from an EMBL/GenBank/DDBJ whole genome shotgun (WGS) entry which is preliminary data.</text>
</comment>
<evidence type="ECO:0000256" key="1">
    <source>
        <dbReference type="ARBA" id="ARBA00005896"/>
    </source>
</evidence>
<reference evidence="7" key="1">
    <citation type="journal article" date="2014" name="Int. J. Syst. Evol. Microbiol.">
        <title>Complete genome sequence of Corynebacterium casei LMG S-19264T (=DSM 44701T), isolated from a smear-ripened cheese.</title>
        <authorList>
            <consortium name="US DOE Joint Genome Institute (JGI-PGF)"/>
            <person name="Walter F."/>
            <person name="Albersmeier A."/>
            <person name="Kalinowski J."/>
            <person name="Ruckert C."/>
        </authorList>
    </citation>
    <scope>NUCLEOTIDE SEQUENCE</scope>
    <source>
        <strain evidence="7">CGMCC 1.3617</strain>
    </source>
</reference>
<evidence type="ECO:0000259" key="6">
    <source>
        <dbReference type="Pfam" id="PF02668"/>
    </source>
</evidence>
<dbReference type="Proteomes" id="UP000661507">
    <property type="component" value="Unassembled WGS sequence"/>
</dbReference>
<dbReference type="AlphaFoldDB" id="A0A917KNW9"/>
<evidence type="ECO:0000313" key="7">
    <source>
        <dbReference type="EMBL" id="GGJ23069.1"/>
    </source>
</evidence>
<evidence type="ECO:0000256" key="2">
    <source>
        <dbReference type="ARBA" id="ARBA00022723"/>
    </source>
</evidence>
<dbReference type="GO" id="GO:0046872">
    <property type="term" value="F:metal ion binding"/>
    <property type="evidence" value="ECO:0007669"/>
    <property type="project" value="UniProtKB-KW"/>
</dbReference>
<keyword evidence="2" id="KW-0479">Metal-binding</keyword>